<comment type="caution">
    <text evidence="2">The sequence shown here is derived from an EMBL/GenBank/DDBJ whole genome shotgun (WGS) entry which is preliminary data.</text>
</comment>
<feature type="region of interest" description="Disordered" evidence="1">
    <location>
        <begin position="76"/>
        <end position="114"/>
    </location>
</feature>
<organism evidence="2 3">
    <name type="scientific">Eumeta variegata</name>
    <name type="common">Bagworm moth</name>
    <name type="synonym">Eumeta japonica</name>
    <dbReference type="NCBI Taxonomy" id="151549"/>
    <lineage>
        <taxon>Eukaryota</taxon>
        <taxon>Metazoa</taxon>
        <taxon>Ecdysozoa</taxon>
        <taxon>Arthropoda</taxon>
        <taxon>Hexapoda</taxon>
        <taxon>Insecta</taxon>
        <taxon>Pterygota</taxon>
        <taxon>Neoptera</taxon>
        <taxon>Endopterygota</taxon>
        <taxon>Lepidoptera</taxon>
        <taxon>Glossata</taxon>
        <taxon>Ditrysia</taxon>
        <taxon>Tineoidea</taxon>
        <taxon>Psychidae</taxon>
        <taxon>Oiketicinae</taxon>
        <taxon>Eumeta</taxon>
    </lineage>
</organism>
<feature type="compositionally biased region" description="Gly residues" evidence="1">
    <location>
        <begin position="90"/>
        <end position="100"/>
    </location>
</feature>
<sequence>MCLFDKLSSLRACAGSIAPLCSRYSVVDRAHGRRGKSSTGYPDDSRRDGPIVRDVTLDGGKCCRSTGCCRDLVERQPRSAHPADRPAAGGVSGRPPGGATGSVSGVTGLGASPQHSNPAGSFLFVVRWDARSGPPTPSALPPLTPLDVSYVAAHTTIQTTTALTLGFASACRLPAREAAYCQICANVGTSPIVDTTKLV</sequence>
<dbReference type="EMBL" id="BGZK01000253">
    <property type="protein sequence ID" value="GBP31957.1"/>
    <property type="molecule type" value="Genomic_DNA"/>
</dbReference>
<gene>
    <name evidence="2" type="ORF">EVAR_18496_1</name>
</gene>
<reference evidence="2 3" key="1">
    <citation type="journal article" date="2019" name="Commun. Biol.">
        <title>The bagworm genome reveals a unique fibroin gene that provides high tensile strength.</title>
        <authorList>
            <person name="Kono N."/>
            <person name="Nakamura H."/>
            <person name="Ohtoshi R."/>
            <person name="Tomita M."/>
            <person name="Numata K."/>
            <person name="Arakawa K."/>
        </authorList>
    </citation>
    <scope>NUCLEOTIDE SEQUENCE [LARGE SCALE GENOMIC DNA]</scope>
</reference>
<accession>A0A4C1V113</accession>
<proteinExistence type="predicted"/>
<name>A0A4C1V113_EUMVA</name>
<evidence type="ECO:0000313" key="2">
    <source>
        <dbReference type="EMBL" id="GBP31957.1"/>
    </source>
</evidence>
<dbReference type="Proteomes" id="UP000299102">
    <property type="component" value="Unassembled WGS sequence"/>
</dbReference>
<protein>
    <submittedName>
        <fullName evidence="2">Uncharacterized protein</fullName>
    </submittedName>
</protein>
<evidence type="ECO:0000313" key="3">
    <source>
        <dbReference type="Proteomes" id="UP000299102"/>
    </source>
</evidence>
<feature type="compositionally biased region" description="Low complexity" evidence="1">
    <location>
        <begin position="101"/>
        <end position="111"/>
    </location>
</feature>
<evidence type="ECO:0000256" key="1">
    <source>
        <dbReference type="SAM" id="MobiDB-lite"/>
    </source>
</evidence>
<keyword evidence="3" id="KW-1185">Reference proteome</keyword>
<dbReference type="AlphaFoldDB" id="A0A4C1V113"/>